<dbReference type="AlphaFoldDB" id="A0A9E6Y2Y2"/>
<feature type="region of interest" description="Disordered" evidence="1">
    <location>
        <begin position="312"/>
        <end position="343"/>
    </location>
</feature>
<dbReference type="Proteomes" id="UP001162834">
    <property type="component" value="Chromosome"/>
</dbReference>
<evidence type="ECO:0000256" key="1">
    <source>
        <dbReference type="SAM" id="MobiDB-lite"/>
    </source>
</evidence>
<gene>
    <name evidence="2" type="ORF">DSM104329_05063</name>
</gene>
<organism evidence="2 3">
    <name type="scientific">Capillimicrobium parvum</name>
    <dbReference type="NCBI Taxonomy" id="2884022"/>
    <lineage>
        <taxon>Bacteria</taxon>
        <taxon>Bacillati</taxon>
        <taxon>Actinomycetota</taxon>
        <taxon>Thermoleophilia</taxon>
        <taxon>Solirubrobacterales</taxon>
        <taxon>Capillimicrobiaceae</taxon>
        <taxon>Capillimicrobium</taxon>
    </lineage>
</organism>
<reference evidence="2" key="1">
    <citation type="journal article" date="2022" name="Int. J. Syst. Evol. Microbiol.">
        <title>Pseudomonas aegrilactucae sp. nov. and Pseudomonas morbosilactucae sp. nov., pathogens causing bacterial rot of lettuce in Japan.</title>
        <authorList>
            <person name="Sawada H."/>
            <person name="Fujikawa T."/>
            <person name="Satou M."/>
        </authorList>
    </citation>
    <scope>NUCLEOTIDE SEQUENCE</scope>
    <source>
        <strain evidence="2">0166_1</strain>
    </source>
</reference>
<dbReference type="EMBL" id="CP087164">
    <property type="protein sequence ID" value="UGS38633.1"/>
    <property type="molecule type" value="Genomic_DNA"/>
</dbReference>
<sequence length="464" mass="46580">MRFTAPSGTTISTVSIKRDLGKQNDGYRLYGKTSDGTTLDETCAIPSGQFVCALGGYGTPAATFSGLNAAWVAWGFACGDLGFQQCTTGSTLHQAWVHIYGSTVTLVDNQVPTSVSAGGAVTAGGWKGGSVGGAISGTDNLGVRNVRWYADGALVSTSADRACDYSVTVPCSNAVGQAYALDTTGLADGTRSIRAAVVDPAGNEAKSAPFDVDVDNTAPTAPENLQVGGGGAAQAISMTWDLPAADGGAPYVSSRWRACNGGTCSSGTGGLTSASGTVPGFSGTYAVDVWLVDQAGNQDIASAARGSVSYTAPAPGGGGSGGGGGGGAQPAKPEPPADTGTADPVAVPAPIVPIVVAPGPVTPPARAPSANVRVTTATVAKSGRLLVRGTIARAATGRVSVTYRATVDGRARSRSTRVRITRGRYAATITIPRTWRSARNPRVTVRYAGSNSAGATSRTLAVRT</sequence>
<name>A0A9E6Y2Y2_9ACTN</name>
<dbReference type="InterPro" id="IPR013783">
    <property type="entry name" value="Ig-like_fold"/>
</dbReference>
<evidence type="ECO:0000313" key="2">
    <source>
        <dbReference type="EMBL" id="UGS38633.1"/>
    </source>
</evidence>
<dbReference type="KEGG" id="sbae:DSM104329_05063"/>
<evidence type="ECO:0000313" key="3">
    <source>
        <dbReference type="Proteomes" id="UP001162834"/>
    </source>
</evidence>
<feature type="compositionally biased region" description="Gly residues" evidence="1">
    <location>
        <begin position="315"/>
        <end position="328"/>
    </location>
</feature>
<protein>
    <submittedName>
        <fullName evidence="2">Uncharacterized protein</fullName>
    </submittedName>
</protein>
<proteinExistence type="predicted"/>
<keyword evidence="3" id="KW-1185">Reference proteome</keyword>
<dbReference type="GO" id="GO:0005975">
    <property type="term" value="P:carbohydrate metabolic process"/>
    <property type="evidence" value="ECO:0007669"/>
    <property type="project" value="UniProtKB-ARBA"/>
</dbReference>
<dbReference type="Gene3D" id="2.60.40.10">
    <property type="entry name" value="Immunoglobulins"/>
    <property type="match status" value="1"/>
</dbReference>
<accession>A0A9E6Y2Y2</accession>